<proteinExistence type="predicted"/>
<sequence length="111" mass="12660">MSKDLLDIFPCTSMFCPPEPGCANHWPQRASVWKYSTGNIPLGTKTFTYDELNFYQLSFRISIHFYHDEALELRGPSKGSSHHRPNAERAGDSAVNTHDPNGKFWSESINR</sequence>
<dbReference type="EMBL" id="BGZK01000869">
    <property type="protein sequence ID" value="GBP63420.1"/>
    <property type="molecule type" value="Genomic_DNA"/>
</dbReference>
<gene>
    <name evidence="2" type="ORF">EVAR_35310_1</name>
</gene>
<protein>
    <submittedName>
        <fullName evidence="2">Uncharacterized protein</fullName>
    </submittedName>
</protein>
<dbReference type="Proteomes" id="UP000299102">
    <property type="component" value="Unassembled WGS sequence"/>
</dbReference>
<reference evidence="2 3" key="1">
    <citation type="journal article" date="2019" name="Commun. Biol.">
        <title>The bagworm genome reveals a unique fibroin gene that provides high tensile strength.</title>
        <authorList>
            <person name="Kono N."/>
            <person name="Nakamura H."/>
            <person name="Ohtoshi R."/>
            <person name="Tomita M."/>
            <person name="Numata K."/>
            <person name="Arakawa K."/>
        </authorList>
    </citation>
    <scope>NUCLEOTIDE SEQUENCE [LARGE SCALE GENOMIC DNA]</scope>
</reference>
<evidence type="ECO:0000313" key="2">
    <source>
        <dbReference type="EMBL" id="GBP63420.1"/>
    </source>
</evidence>
<feature type="region of interest" description="Disordered" evidence="1">
    <location>
        <begin position="76"/>
        <end position="111"/>
    </location>
</feature>
<accession>A0A4C1XJY0</accession>
<comment type="caution">
    <text evidence="2">The sequence shown here is derived from an EMBL/GenBank/DDBJ whole genome shotgun (WGS) entry which is preliminary data.</text>
</comment>
<dbReference type="AlphaFoldDB" id="A0A4C1XJY0"/>
<organism evidence="2 3">
    <name type="scientific">Eumeta variegata</name>
    <name type="common">Bagworm moth</name>
    <name type="synonym">Eumeta japonica</name>
    <dbReference type="NCBI Taxonomy" id="151549"/>
    <lineage>
        <taxon>Eukaryota</taxon>
        <taxon>Metazoa</taxon>
        <taxon>Ecdysozoa</taxon>
        <taxon>Arthropoda</taxon>
        <taxon>Hexapoda</taxon>
        <taxon>Insecta</taxon>
        <taxon>Pterygota</taxon>
        <taxon>Neoptera</taxon>
        <taxon>Endopterygota</taxon>
        <taxon>Lepidoptera</taxon>
        <taxon>Glossata</taxon>
        <taxon>Ditrysia</taxon>
        <taxon>Tineoidea</taxon>
        <taxon>Psychidae</taxon>
        <taxon>Oiketicinae</taxon>
        <taxon>Eumeta</taxon>
    </lineage>
</organism>
<evidence type="ECO:0000256" key="1">
    <source>
        <dbReference type="SAM" id="MobiDB-lite"/>
    </source>
</evidence>
<evidence type="ECO:0000313" key="3">
    <source>
        <dbReference type="Proteomes" id="UP000299102"/>
    </source>
</evidence>
<keyword evidence="3" id="KW-1185">Reference proteome</keyword>
<name>A0A4C1XJY0_EUMVA</name>